<evidence type="ECO:0000256" key="7">
    <source>
        <dbReference type="ARBA" id="ARBA00022723"/>
    </source>
</evidence>
<dbReference type="PANTHER" id="PTHR24300:SF356">
    <property type="entry name" value="CYTOCHROME P450 2E1"/>
    <property type="match status" value="1"/>
</dbReference>
<keyword evidence="15" id="KW-1185">Reference proteome</keyword>
<evidence type="ECO:0000256" key="6">
    <source>
        <dbReference type="ARBA" id="ARBA00022617"/>
    </source>
</evidence>
<dbReference type="InterPro" id="IPR050182">
    <property type="entry name" value="Cytochrome_P450_fam2"/>
</dbReference>
<dbReference type="GO" id="GO:0008392">
    <property type="term" value="F:arachidonate epoxygenase activity"/>
    <property type="evidence" value="ECO:0007669"/>
    <property type="project" value="TreeGrafter"/>
</dbReference>
<evidence type="ECO:0000313" key="15">
    <source>
        <dbReference type="Proteomes" id="UP000536381"/>
    </source>
</evidence>
<name>A0A7L2ING0_9PICI</name>
<keyword evidence="12" id="KW-0503">Monooxygenase</keyword>
<dbReference type="InterPro" id="IPR001128">
    <property type="entry name" value="Cyt_P450"/>
</dbReference>
<dbReference type="GO" id="GO:0016712">
    <property type="term" value="F:oxidoreductase activity, acting on paired donors, with incorporation or reduction of molecular oxygen, reduced flavin or flavoprotein as one donor, and incorporation of one atom of oxygen"/>
    <property type="evidence" value="ECO:0007669"/>
    <property type="project" value="UniProtKB-EC"/>
</dbReference>
<keyword evidence="8" id="KW-0256">Endoplasmic reticulum</keyword>
<accession>A0A7L2ING0</accession>
<comment type="subcellular location">
    <subcellularLocation>
        <location evidence="3">Endoplasmic reticulum membrane</location>
        <topology evidence="3">Peripheral membrane protein</topology>
    </subcellularLocation>
    <subcellularLocation>
        <location evidence="2">Microsome membrane</location>
        <topology evidence="2">Peripheral membrane protein</topology>
    </subcellularLocation>
</comment>
<evidence type="ECO:0000313" key="14">
    <source>
        <dbReference type="EMBL" id="NXR12930.1"/>
    </source>
</evidence>
<comment type="cofactor">
    <cofactor evidence="1">
        <name>heme</name>
        <dbReference type="ChEBI" id="CHEBI:30413"/>
    </cofactor>
</comment>
<keyword evidence="13" id="KW-0472">Membrane</keyword>
<dbReference type="AlphaFoldDB" id="A0A7L2ING0"/>
<keyword evidence="9" id="KW-0492">Microsome</keyword>
<dbReference type="GO" id="GO:0020037">
    <property type="term" value="F:heme binding"/>
    <property type="evidence" value="ECO:0007669"/>
    <property type="project" value="InterPro"/>
</dbReference>
<dbReference type="SUPFAM" id="SSF48264">
    <property type="entry name" value="Cytochrome P450"/>
    <property type="match status" value="1"/>
</dbReference>
<organism evidence="14 15">
    <name type="scientific">Semnornis frantzii</name>
    <dbReference type="NCBI Taxonomy" id="91796"/>
    <lineage>
        <taxon>Eukaryota</taxon>
        <taxon>Metazoa</taxon>
        <taxon>Chordata</taxon>
        <taxon>Craniata</taxon>
        <taxon>Vertebrata</taxon>
        <taxon>Euteleostomi</taxon>
        <taxon>Archelosauria</taxon>
        <taxon>Archosauria</taxon>
        <taxon>Dinosauria</taxon>
        <taxon>Saurischia</taxon>
        <taxon>Theropoda</taxon>
        <taxon>Coelurosauria</taxon>
        <taxon>Aves</taxon>
        <taxon>Neognathae</taxon>
        <taxon>Neoaves</taxon>
        <taxon>Telluraves</taxon>
        <taxon>Coraciimorphae</taxon>
        <taxon>Piciformes</taxon>
        <taxon>Ramphastidae</taxon>
        <taxon>Semnornis</taxon>
    </lineage>
</organism>
<dbReference type="GO" id="GO:0006805">
    <property type="term" value="P:xenobiotic metabolic process"/>
    <property type="evidence" value="ECO:0007669"/>
    <property type="project" value="TreeGrafter"/>
</dbReference>
<comment type="caution">
    <text evidence="14">The sequence shown here is derived from an EMBL/GenBank/DDBJ whole genome shotgun (WGS) entry which is preliminary data.</text>
</comment>
<evidence type="ECO:0000256" key="10">
    <source>
        <dbReference type="ARBA" id="ARBA00023002"/>
    </source>
</evidence>
<reference evidence="14 15" key="1">
    <citation type="submission" date="2019-09" db="EMBL/GenBank/DDBJ databases">
        <title>Bird 10,000 Genomes (B10K) Project - Family phase.</title>
        <authorList>
            <person name="Zhang G."/>
        </authorList>
    </citation>
    <scope>NUCLEOTIDE SEQUENCE [LARGE SCALE GENOMIC DNA]</scope>
    <source>
        <strain evidence="14">B10K-DU-001-42</strain>
        <tissue evidence="14">Muscle</tissue>
    </source>
</reference>
<dbReference type="InterPro" id="IPR002401">
    <property type="entry name" value="Cyt_P450_E_grp-I"/>
</dbReference>
<keyword evidence="10" id="KW-0560">Oxidoreductase</keyword>
<evidence type="ECO:0000256" key="5">
    <source>
        <dbReference type="ARBA" id="ARBA00012109"/>
    </source>
</evidence>
<feature type="non-terminal residue" evidence="14">
    <location>
        <position position="1"/>
    </location>
</feature>
<sequence length="160" mass="18427">GAPFDPTFMLSCAVSNVICSIVFGRRYDYKDKRFLSLMNNMNNIFEMMNSHWGQLYQMFPNILYYLPGPHNRIFAEFDALKAFVAEEVKVHQASLDPSSPQDFIDCFLSKMEEEKNNPDSSFHMKNLITSTFDLFLAGTETTSTTIRYGLLLLLKNPKIQ</sequence>
<feature type="non-terminal residue" evidence="14">
    <location>
        <position position="160"/>
    </location>
</feature>
<evidence type="ECO:0000256" key="12">
    <source>
        <dbReference type="ARBA" id="ARBA00023033"/>
    </source>
</evidence>
<dbReference type="InterPro" id="IPR036396">
    <property type="entry name" value="Cyt_P450_sf"/>
</dbReference>
<evidence type="ECO:0000256" key="2">
    <source>
        <dbReference type="ARBA" id="ARBA00004174"/>
    </source>
</evidence>
<dbReference type="GO" id="GO:0005789">
    <property type="term" value="C:endoplasmic reticulum membrane"/>
    <property type="evidence" value="ECO:0007669"/>
    <property type="project" value="UniProtKB-SubCell"/>
</dbReference>
<evidence type="ECO:0000256" key="8">
    <source>
        <dbReference type="ARBA" id="ARBA00022824"/>
    </source>
</evidence>
<protein>
    <recommendedName>
        <fullName evidence="5">unspecific monooxygenase</fullName>
        <ecNumber evidence="5">1.14.14.1</ecNumber>
    </recommendedName>
</protein>
<dbReference type="FunFam" id="1.10.630.10:FF:000238">
    <property type="entry name" value="Cytochrome P450 2A6"/>
    <property type="match status" value="1"/>
</dbReference>
<proteinExistence type="inferred from homology"/>
<dbReference type="Pfam" id="PF00067">
    <property type="entry name" value="p450"/>
    <property type="match status" value="1"/>
</dbReference>
<gene>
    <name evidence="14" type="primary">Cyp2g1</name>
    <name evidence="14" type="ORF">SEMFRA_R09281</name>
</gene>
<comment type="similarity">
    <text evidence="4">Belongs to the cytochrome P450 family.</text>
</comment>
<dbReference type="EC" id="1.14.14.1" evidence="5"/>
<evidence type="ECO:0000256" key="3">
    <source>
        <dbReference type="ARBA" id="ARBA00004406"/>
    </source>
</evidence>
<dbReference type="EMBL" id="VWYK01089508">
    <property type="protein sequence ID" value="NXR12930.1"/>
    <property type="molecule type" value="Genomic_DNA"/>
</dbReference>
<evidence type="ECO:0000256" key="11">
    <source>
        <dbReference type="ARBA" id="ARBA00023004"/>
    </source>
</evidence>
<keyword evidence="6" id="KW-0349">Heme</keyword>
<dbReference type="GO" id="GO:0019373">
    <property type="term" value="P:epoxygenase P450 pathway"/>
    <property type="evidence" value="ECO:0007669"/>
    <property type="project" value="TreeGrafter"/>
</dbReference>
<dbReference type="Proteomes" id="UP000536381">
    <property type="component" value="Unassembled WGS sequence"/>
</dbReference>
<dbReference type="GO" id="GO:0005506">
    <property type="term" value="F:iron ion binding"/>
    <property type="evidence" value="ECO:0007669"/>
    <property type="project" value="InterPro"/>
</dbReference>
<dbReference type="PANTHER" id="PTHR24300">
    <property type="entry name" value="CYTOCHROME P450 508A4-RELATED"/>
    <property type="match status" value="1"/>
</dbReference>
<evidence type="ECO:0000256" key="4">
    <source>
        <dbReference type="ARBA" id="ARBA00010617"/>
    </source>
</evidence>
<keyword evidence="11" id="KW-0408">Iron</keyword>
<evidence type="ECO:0000256" key="9">
    <source>
        <dbReference type="ARBA" id="ARBA00022848"/>
    </source>
</evidence>
<dbReference type="OrthoDB" id="3934656at2759"/>
<keyword evidence="7" id="KW-0479">Metal-binding</keyword>
<evidence type="ECO:0000256" key="13">
    <source>
        <dbReference type="ARBA" id="ARBA00023136"/>
    </source>
</evidence>
<dbReference type="Gene3D" id="1.10.630.10">
    <property type="entry name" value="Cytochrome P450"/>
    <property type="match status" value="1"/>
</dbReference>
<dbReference type="PRINTS" id="PR00463">
    <property type="entry name" value="EP450I"/>
</dbReference>
<evidence type="ECO:0000256" key="1">
    <source>
        <dbReference type="ARBA" id="ARBA00001971"/>
    </source>
</evidence>